<gene>
    <name evidence="2" type="ORF">NCTC129_01247</name>
</gene>
<feature type="compositionally biased region" description="Basic and acidic residues" evidence="1">
    <location>
        <begin position="24"/>
        <end position="37"/>
    </location>
</feature>
<sequence length="78" mass="8976">MVSLSQPKVWRTVGGATGKLNRQQRKEKGRRVGEHMSRIRQQRQRAGEYPAHHLKEHKSGSDDKGEKQATSIIIFRQV</sequence>
<protein>
    <submittedName>
        <fullName evidence="2">Uncharacterized protein</fullName>
    </submittedName>
</protein>
<evidence type="ECO:0000313" key="3">
    <source>
        <dbReference type="Proteomes" id="UP000282086"/>
    </source>
</evidence>
<organism evidence="2 3">
    <name type="scientific">Salmonella enterica I</name>
    <dbReference type="NCBI Taxonomy" id="59201"/>
    <lineage>
        <taxon>Bacteria</taxon>
        <taxon>Pseudomonadati</taxon>
        <taxon>Pseudomonadota</taxon>
        <taxon>Gammaproteobacteria</taxon>
        <taxon>Enterobacterales</taxon>
        <taxon>Enterobacteriaceae</taxon>
        <taxon>Salmonella</taxon>
    </lineage>
</organism>
<dbReference type="EMBL" id="LR134140">
    <property type="protein sequence ID" value="VDZ95144.1"/>
    <property type="molecule type" value="Genomic_DNA"/>
</dbReference>
<evidence type="ECO:0000256" key="1">
    <source>
        <dbReference type="SAM" id="MobiDB-lite"/>
    </source>
</evidence>
<name>A0A447MVR2_SALET</name>
<feature type="compositionally biased region" description="Basic and acidic residues" evidence="1">
    <location>
        <begin position="50"/>
        <end position="67"/>
    </location>
</feature>
<accession>A0A447MVR2</accession>
<reference evidence="2 3" key="1">
    <citation type="submission" date="2018-12" db="EMBL/GenBank/DDBJ databases">
        <authorList>
            <consortium name="Pathogen Informatics"/>
        </authorList>
    </citation>
    <scope>NUCLEOTIDE SEQUENCE [LARGE SCALE GENOMIC DNA]</scope>
    <source>
        <strain evidence="2 3">NCTC129</strain>
    </source>
</reference>
<feature type="region of interest" description="Disordered" evidence="1">
    <location>
        <begin position="1"/>
        <end position="78"/>
    </location>
</feature>
<evidence type="ECO:0000313" key="2">
    <source>
        <dbReference type="EMBL" id="VDZ95144.1"/>
    </source>
</evidence>
<dbReference type="AlphaFoldDB" id="A0A447MVR2"/>
<dbReference type="Proteomes" id="UP000282086">
    <property type="component" value="Chromosome"/>
</dbReference>
<proteinExistence type="predicted"/>